<gene>
    <name evidence="1" type="ORF">CferDRAFT_1441</name>
</gene>
<evidence type="ECO:0000313" key="2">
    <source>
        <dbReference type="Proteomes" id="UP000004162"/>
    </source>
</evidence>
<dbReference type="EMBL" id="AASE01000004">
    <property type="protein sequence ID" value="EAT59514.1"/>
    <property type="molecule type" value="Genomic_DNA"/>
</dbReference>
<keyword evidence="2" id="KW-1185">Reference proteome</keyword>
<evidence type="ECO:0000313" key="1">
    <source>
        <dbReference type="EMBL" id="EAT59514.1"/>
    </source>
</evidence>
<protein>
    <recommendedName>
        <fullName evidence="3">Restriction endonuclease type IV Mrr domain-containing protein</fullName>
    </recommendedName>
</protein>
<sequence length="477" mass="55378">MRVSQYFQLNRTQPTLDFVDIDIRNDLRVFVDPRALKLIPSSWGSECISLVQDYFRTVIRHIRENRDSEAQELLASLHEPNEVHLGLSVDYSQGRALGNGSAVNVWDSLRQSEAVRSGLLEDLEDTILMVEGVSSDIVSDMLINIIREPLINYTFSMAEQYGIPLTDGIASGPLWDPIHHCWYQEFVRLPMTSHGKLILVPKSIVRKRMLYNLQEYYNSYILSELQQQELAANTQLVQLLRNGNRRVTKKDLKEKYGQSKSLVIQETLKNPALLRQYREDKRNVYPPPIDHQSLAILEDTDPPDWDNLLTEAISLSPGRDQACTYEDRIEQLLTALFYPHLDHPQVQHQIHNGRKRIDITYTNLAVEGFFKWLGNNYPAMHVFVECKNYCTDISNPELDQISGRFSPSRGQFGLLVCRSFTDKNLFIQRCIDTAHDHRGFVMPFDDTDLQALIVIRKRRNEDAEFRFFKEKFDRLIM</sequence>
<evidence type="ECO:0008006" key="3">
    <source>
        <dbReference type="Google" id="ProtNLM"/>
    </source>
</evidence>
<reference evidence="1 2" key="1">
    <citation type="submission" date="2006-07" db="EMBL/GenBank/DDBJ databases">
        <title>Annotation of the draft genome assembly of Chlorobium ferroxidans DSM 13031.</title>
        <authorList>
            <consortium name="US DOE Joint Genome Institute (JGI-ORNL)"/>
            <person name="Larimer F."/>
            <person name="Land M."/>
            <person name="Hauser L."/>
        </authorList>
    </citation>
    <scope>NUCLEOTIDE SEQUENCE [LARGE SCALE GENOMIC DNA]</scope>
    <source>
        <strain evidence="1 2">DSM 13031</strain>
    </source>
</reference>
<dbReference type="Proteomes" id="UP000004162">
    <property type="component" value="Unassembled WGS sequence"/>
</dbReference>
<name>Q0YSV3_9CHLB</name>
<dbReference type="RefSeq" id="WP_006365945.1">
    <property type="nucleotide sequence ID" value="NZ_AASE01000004.1"/>
</dbReference>
<dbReference type="AlphaFoldDB" id="Q0YSV3"/>
<accession>Q0YSV3</accession>
<dbReference type="OrthoDB" id="6691177at2"/>
<comment type="caution">
    <text evidence="1">The sequence shown here is derived from an EMBL/GenBank/DDBJ whole genome shotgun (WGS) entry which is preliminary data.</text>
</comment>
<proteinExistence type="predicted"/>
<reference evidence="1 2" key="2">
    <citation type="submission" date="2006-07" db="EMBL/GenBank/DDBJ databases">
        <title>Sequencing of the draft genome and assembly of Chlorobium ferroxidans DSM 13031.</title>
        <authorList>
            <consortium name="US DOE Joint Genome Institute (JGI-PGF)"/>
            <person name="Copeland A."/>
            <person name="Lucas S."/>
            <person name="Lapidus A."/>
            <person name="Barry K."/>
            <person name="Glavina del Rio T."/>
            <person name="Dalin E."/>
            <person name="Tice H."/>
            <person name="Bruce D."/>
            <person name="Pitluck S."/>
            <person name="Richardson P."/>
        </authorList>
    </citation>
    <scope>NUCLEOTIDE SEQUENCE [LARGE SCALE GENOMIC DNA]</scope>
    <source>
        <strain evidence="1 2">DSM 13031</strain>
    </source>
</reference>
<organism evidence="1 2">
    <name type="scientific">Chlorobium ferrooxidans DSM 13031</name>
    <dbReference type="NCBI Taxonomy" id="377431"/>
    <lineage>
        <taxon>Bacteria</taxon>
        <taxon>Pseudomonadati</taxon>
        <taxon>Chlorobiota</taxon>
        <taxon>Chlorobiia</taxon>
        <taxon>Chlorobiales</taxon>
        <taxon>Chlorobiaceae</taxon>
        <taxon>Chlorobium/Pelodictyon group</taxon>
        <taxon>Chlorobium</taxon>
    </lineage>
</organism>